<dbReference type="RefSeq" id="WP_133363516.1">
    <property type="nucleotide sequence ID" value="NZ_CP037940.1"/>
</dbReference>
<gene>
    <name evidence="1" type="ORF">EQG49_08140</name>
</gene>
<dbReference type="EMBL" id="CP037940">
    <property type="protein sequence ID" value="QBO36439.1"/>
    <property type="molecule type" value="Genomic_DNA"/>
</dbReference>
<reference evidence="2" key="1">
    <citation type="submission" date="2019-03" db="EMBL/GenBank/DDBJ databases">
        <title>Weissella sp. 26KH-42 Genome sequencing.</title>
        <authorList>
            <person name="Heo J."/>
            <person name="Kim S.-J."/>
            <person name="Kim J.-S."/>
            <person name="Hong S.-B."/>
            <person name="Kwon S.-W."/>
        </authorList>
    </citation>
    <scope>NUCLEOTIDE SEQUENCE [LARGE SCALE GENOMIC DNA]</scope>
    <source>
        <strain evidence="2">26KH-42</strain>
    </source>
</reference>
<dbReference type="Proteomes" id="UP000292886">
    <property type="component" value="Chromosome"/>
</dbReference>
<keyword evidence="2" id="KW-1185">Reference proteome</keyword>
<dbReference type="KEGG" id="wei:EQG49_08140"/>
<dbReference type="Pfam" id="PF20118">
    <property type="entry name" value="DUF6508"/>
    <property type="match status" value="1"/>
</dbReference>
<accession>A0A4P6YUH5</accession>
<dbReference type="OrthoDB" id="2146056at2"/>
<organism evidence="1 2">
    <name type="scientific">Periweissella cryptocerci</name>
    <dbReference type="NCBI Taxonomy" id="2506420"/>
    <lineage>
        <taxon>Bacteria</taxon>
        <taxon>Bacillati</taxon>
        <taxon>Bacillota</taxon>
        <taxon>Bacilli</taxon>
        <taxon>Lactobacillales</taxon>
        <taxon>Lactobacillaceae</taxon>
        <taxon>Periweissella</taxon>
    </lineage>
</organism>
<sequence length="133" mass="15501">MSQFDFDKHIAYFRDAQGVPVVWTVGKHLDGSPDYDQEMYQFASEFQHSTMYNRDYDRVLSKLPYDKLEERDIEKLIVESDDVATFDAITTAIIRGERHLEGMWASMLENGLLLRLTEKLQAIHKNKATVDIK</sequence>
<dbReference type="InterPro" id="IPR045425">
    <property type="entry name" value="DUF6508"/>
</dbReference>
<evidence type="ECO:0000313" key="1">
    <source>
        <dbReference type="EMBL" id="QBO36439.1"/>
    </source>
</evidence>
<proteinExistence type="predicted"/>
<evidence type="ECO:0000313" key="2">
    <source>
        <dbReference type="Proteomes" id="UP000292886"/>
    </source>
</evidence>
<name>A0A4P6YUH5_9LACO</name>
<protein>
    <submittedName>
        <fullName evidence="1">Uncharacterized protein</fullName>
    </submittedName>
</protein>
<dbReference type="AlphaFoldDB" id="A0A4P6YUH5"/>